<evidence type="ECO:0000256" key="7">
    <source>
        <dbReference type="ARBA" id="ARBA00023136"/>
    </source>
</evidence>
<dbReference type="InterPro" id="IPR036259">
    <property type="entry name" value="MFS_trans_sf"/>
</dbReference>
<keyword evidence="7 9" id="KW-0472">Membrane</keyword>
<keyword evidence="4" id="KW-1003">Cell membrane</keyword>
<feature type="transmembrane region" description="Helical" evidence="9">
    <location>
        <begin position="98"/>
        <end position="121"/>
    </location>
</feature>
<feature type="transmembrane region" description="Helical" evidence="9">
    <location>
        <begin position="127"/>
        <end position="148"/>
    </location>
</feature>
<evidence type="ECO:0000313" key="12">
    <source>
        <dbReference type="Proteomes" id="UP000587396"/>
    </source>
</evidence>
<dbReference type="PANTHER" id="PTHR42718">
    <property type="entry name" value="MAJOR FACILITATOR SUPERFAMILY MULTIDRUG TRANSPORTER MFSC"/>
    <property type="match status" value="1"/>
</dbReference>
<dbReference type="NCBIfam" id="TIGR00711">
    <property type="entry name" value="efflux_EmrB"/>
    <property type="match status" value="1"/>
</dbReference>
<comment type="similarity">
    <text evidence="2">Belongs to the major facilitator superfamily. EmrB family.</text>
</comment>
<organism evidence="11 12">
    <name type="scientific">Gordonibacter massiliensis</name>
    <name type="common">ex Traore et al. 2017</name>
    <dbReference type="NCBI Taxonomy" id="1841863"/>
    <lineage>
        <taxon>Bacteria</taxon>
        <taxon>Bacillati</taxon>
        <taxon>Actinomycetota</taxon>
        <taxon>Coriobacteriia</taxon>
        <taxon>Eggerthellales</taxon>
        <taxon>Eggerthellaceae</taxon>
        <taxon>Gordonibacter</taxon>
    </lineage>
</organism>
<feature type="transmembrane region" description="Helical" evidence="9">
    <location>
        <begin position="185"/>
        <end position="205"/>
    </location>
</feature>
<feature type="transmembrane region" description="Helical" evidence="9">
    <location>
        <begin position="350"/>
        <end position="369"/>
    </location>
</feature>
<dbReference type="InterPro" id="IPR020846">
    <property type="entry name" value="MFS_dom"/>
</dbReference>
<name>A0A842J914_9ACTN</name>
<dbReference type="GO" id="GO:0005886">
    <property type="term" value="C:plasma membrane"/>
    <property type="evidence" value="ECO:0007669"/>
    <property type="project" value="UniProtKB-SubCell"/>
</dbReference>
<dbReference type="PROSITE" id="PS50850">
    <property type="entry name" value="MFS"/>
    <property type="match status" value="1"/>
</dbReference>
<feature type="transmembrane region" description="Helical" evidence="9">
    <location>
        <begin position="375"/>
        <end position="401"/>
    </location>
</feature>
<evidence type="ECO:0000256" key="2">
    <source>
        <dbReference type="ARBA" id="ARBA00008537"/>
    </source>
</evidence>
<sequence>MILPKKGSDQVLKAEQPVAAQQHKATRKELTIIGVVLAGAFLAILNQTVLSPALPKLMETFDITAGTAQWVTSIYLLVNGIMVPISGFLIDRFPTRKLFFASMLAFIVGTALCAVAPSFPVLIVGRVLQAAGAGVQLPLVAVVPMLIFPPEKRGTAMGMSGIVMSCAPAAGPVVAGGIIDAMGWRAMFGAMLPLAVIVLAVSFFLLSNVGELKRPHLDVPSILLSTVAFGGLLYGFSSASTLGWGSPLVILPIIVGVVALVWFVRRQLHIDEPLLQLRVLKRPTFAYSAIIVTVINSALSVGSVILPIYLQNVLGLTAFETGILMTPGAVCTIFLSPVSGMLFDKFGPRVIAVVGLTGLFGSMLALAFVGSTTAIWYLVCAYIIQSSGLTLANMPITTWGLNSLENDQIAHGNAISNTGRQVGGAISTALIVTIMTMVTAANAGAGPVQSTAVGIDVAYGVSAAIAAVALVLALLKVHNRRKPEQRGAASIELVPDSTVADDEVAAHLAEATPASKTARVGETARGAQPPVAHETPEGAAL</sequence>
<feature type="transmembrane region" description="Helical" evidence="9">
    <location>
        <begin position="242"/>
        <end position="264"/>
    </location>
</feature>
<dbReference type="Pfam" id="PF07690">
    <property type="entry name" value="MFS_1"/>
    <property type="match status" value="1"/>
</dbReference>
<evidence type="ECO:0000256" key="6">
    <source>
        <dbReference type="ARBA" id="ARBA00022989"/>
    </source>
</evidence>
<keyword evidence="6 9" id="KW-1133">Transmembrane helix</keyword>
<feature type="transmembrane region" description="Helical" evidence="9">
    <location>
        <begin position="70"/>
        <end position="91"/>
    </location>
</feature>
<gene>
    <name evidence="11" type="ORF">H7313_02525</name>
</gene>
<dbReference type="AlphaFoldDB" id="A0A842J914"/>
<reference evidence="11 12" key="1">
    <citation type="submission" date="2020-08" db="EMBL/GenBank/DDBJ databases">
        <authorList>
            <person name="Liu C."/>
            <person name="Sun Q."/>
        </authorList>
    </citation>
    <scope>NUCLEOTIDE SEQUENCE [LARGE SCALE GENOMIC DNA]</scope>
    <source>
        <strain evidence="11 12">N22</strain>
    </source>
</reference>
<evidence type="ECO:0000313" key="11">
    <source>
        <dbReference type="EMBL" id="MBC2888227.1"/>
    </source>
</evidence>
<comment type="subcellular location">
    <subcellularLocation>
        <location evidence="1">Cell membrane</location>
        <topology evidence="1">Multi-pass membrane protein</topology>
    </subcellularLocation>
</comment>
<keyword evidence="3" id="KW-0813">Transport</keyword>
<feature type="transmembrane region" description="Helical" evidence="9">
    <location>
        <begin position="30"/>
        <end position="50"/>
    </location>
</feature>
<evidence type="ECO:0000256" key="4">
    <source>
        <dbReference type="ARBA" id="ARBA00022475"/>
    </source>
</evidence>
<feature type="transmembrane region" description="Helical" evidence="9">
    <location>
        <begin position="160"/>
        <end position="179"/>
    </location>
</feature>
<feature type="transmembrane region" description="Helical" evidence="9">
    <location>
        <begin position="457"/>
        <end position="475"/>
    </location>
</feature>
<dbReference type="SUPFAM" id="SSF103473">
    <property type="entry name" value="MFS general substrate transporter"/>
    <property type="match status" value="2"/>
</dbReference>
<evidence type="ECO:0000256" key="1">
    <source>
        <dbReference type="ARBA" id="ARBA00004651"/>
    </source>
</evidence>
<dbReference type="InterPro" id="IPR011701">
    <property type="entry name" value="MFS"/>
</dbReference>
<dbReference type="PRINTS" id="PR01036">
    <property type="entry name" value="TCRTETB"/>
</dbReference>
<dbReference type="CDD" id="cd17503">
    <property type="entry name" value="MFS_LmrB_MDR_like"/>
    <property type="match status" value="1"/>
</dbReference>
<evidence type="ECO:0000256" key="8">
    <source>
        <dbReference type="SAM" id="MobiDB-lite"/>
    </source>
</evidence>
<evidence type="ECO:0000259" key="10">
    <source>
        <dbReference type="PROSITE" id="PS50850"/>
    </source>
</evidence>
<feature type="transmembrane region" description="Helical" evidence="9">
    <location>
        <begin position="422"/>
        <end position="445"/>
    </location>
</feature>
<dbReference type="PANTHER" id="PTHR42718:SF9">
    <property type="entry name" value="MAJOR FACILITATOR SUPERFAMILY MULTIDRUG TRANSPORTER MFSC"/>
    <property type="match status" value="1"/>
</dbReference>
<evidence type="ECO:0000256" key="9">
    <source>
        <dbReference type="SAM" id="Phobius"/>
    </source>
</evidence>
<proteinExistence type="inferred from homology"/>
<evidence type="ECO:0000256" key="3">
    <source>
        <dbReference type="ARBA" id="ARBA00022448"/>
    </source>
</evidence>
<evidence type="ECO:0000256" key="5">
    <source>
        <dbReference type="ARBA" id="ARBA00022692"/>
    </source>
</evidence>
<dbReference type="EMBL" id="JACMSE010000001">
    <property type="protein sequence ID" value="MBC2888227.1"/>
    <property type="molecule type" value="Genomic_DNA"/>
</dbReference>
<feature type="domain" description="Major facilitator superfamily (MFS) profile" evidence="10">
    <location>
        <begin position="32"/>
        <end position="481"/>
    </location>
</feature>
<keyword evidence="12" id="KW-1185">Reference proteome</keyword>
<feature type="transmembrane region" description="Helical" evidence="9">
    <location>
        <begin position="285"/>
        <end position="310"/>
    </location>
</feature>
<keyword evidence="5 9" id="KW-0812">Transmembrane</keyword>
<protein>
    <submittedName>
        <fullName evidence="11">DHA2 family efflux MFS transporter permease subunit</fullName>
    </submittedName>
</protein>
<dbReference type="Gene3D" id="1.20.1720.10">
    <property type="entry name" value="Multidrug resistance protein D"/>
    <property type="match status" value="1"/>
</dbReference>
<feature type="region of interest" description="Disordered" evidence="8">
    <location>
        <begin position="510"/>
        <end position="541"/>
    </location>
</feature>
<dbReference type="Proteomes" id="UP000587396">
    <property type="component" value="Unassembled WGS sequence"/>
</dbReference>
<comment type="caution">
    <text evidence="11">The sequence shown here is derived from an EMBL/GenBank/DDBJ whole genome shotgun (WGS) entry which is preliminary data.</text>
</comment>
<dbReference type="Gene3D" id="1.20.1250.20">
    <property type="entry name" value="MFS general substrate transporter like domains"/>
    <property type="match status" value="1"/>
</dbReference>
<feature type="transmembrane region" description="Helical" evidence="9">
    <location>
        <begin position="217"/>
        <end position="236"/>
    </location>
</feature>
<feature type="transmembrane region" description="Helical" evidence="9">
    <location>
        <begin position="322"/>
        <end position="343"/>
    </location>
</feature>
<accession>A0A842J914</accession>
<dbReference type="GO" id="GO:0022857">
    <property type="term" value="F:transmembrane transporter activity"/>
    <property type="evidence" value="ECO:0007669"/>
    <property type="project" value="InterPro"/>
</dbReference>
<dbReference type="InterPro" id="IPR004638">
    <property type="entry name" value="EmrB-like"/>
</dbReference>